<proteinExistence type="predicted"/>
<dbReference type="OrthoDB" id="1922626at2759"/>
<feature type="compositionally biased region" description="Low complexity" evidence="1">
    <location>
        <begin position="46"/>
        <end position="59"/>
    </location>
</feature>
<protein>
    <recommendedName>
        <fullName evidence="2">BHLH domain-containing protein</fullName>
    </recommendedName>
</protein>
<organism evidence="3 4">
    <name type="scientific">Blyttiomyces helicus</name>
    <dbReference type="NCBI Taxonomy" id="388810"/>
    <lineage>
        <taxon>Eukaryota</taxon>
        <taxon>Fungi</taxon>
        <taxon>Fungi incertae sedis</taxon>
        <taxon>Chytridiomycota</taxon>
        <taxon>Chytridiomycota incertae sedis</taxon>
        <taxon>Chytridiomycetes</taxon>
        <taxon>Chytridiomycetes incertae sedis</taxon>
        <taxon>Blyttiomyces</taxon>
    </lineage>
</organism>
<dbReference type="PROSITE" id="PS50888">
    <property type="entry name" value="BHLH"/>
    <property type="match status" value="1"/>
</dbReference>
<dbReference type="AlphaFoldDB" id="A0A4P9VXH7"/>
<dbReference type="PANTHER" id="PTHR46266:SF4">
    <property type="entry name" value="TRANSCRIPTION FACTOR TT8"/>
    <property type="match status" value="1"/>
</dbReference>
<evidence type="ECO:0000256" key="1">
    <source>
        <dbReference type="SAM" id="MobiDB-lite"/>
    </source>
</evidence>
<feature type="domain" description="BHLH" evidence="2">
    <location>
        <begin position="69"/>
        <end position="121"/>
    </location>
</feature>
<dbReference type="Proteomes" id="UP000269721">
    <property type="component" value="Unassembled WGS sequence"/>
</dbReference>
<dbReference type="CDD" id="cd00083">
    <property type="entry name" value="bHLH_SF"/>
    <property type="match status" value="1"/>
</dbReference>
<feature type="region of interest" description="Disordered" evidence="1">
    <location>
        <begin position="214"/>
        <end position="234"/>
    </location>
</feature>
<keyword evidence="4" id="KW-1185">Reference proteome</keyword>
<dbReference type="GO" id="GO:0046983">
    <property type="term" value="F:protein dimerization activity"/>
    <property type="evidence" value="ECO:0007669"/>
    <property type="project" value="InterPro"/>
</dbReference>
<sequence>MSFFPPPLALPAHFPRSTYTHALPSLPSMHLPHPFALHIKEEAPTPYAAAQASTNPAAPADDKQERELLRKVSHSAIERRRRERINDKIMQLKTLVPACAAQENIHKLSILQGAIEYIRVLQDELAVARGEVQQSEPVKRRRGSVSSESSVEHEASRHHPYGRVTSPSRHRTPPSPPPSVRSFGSDAGSVGAPSPVLRPAYPAEEVDALLLLASASASPRPAQRDRISVGSLLC</sequence>
<dbReference type="PANTHER" id="PTHR46266">
    <property type="entry name" value="TRANSCRIPTION FACTOR TT8"/>
    <property type="match status" value="1"/>
</dbReference>
<dbReference type="EMBL" id="ML000096">
    <property type="protein sequence ID" value="RKO84441.1"/>
    <property type="molecule type" value="Genomic_DNA"/>
</dbReference>
<gene>
    <name evidence="3" type="ORF">BDK51DRAFT_47560</name>
</gene>
<dbReference type="InterPro" id="IPR036638">
    <property type="entry name" value="HLH_DNA-bd_sf"/>
</dbReference>
<feature type="region of interest" description="Disordered" evidence="1">
    <location>
        <begin position="130"/>
        <end position="198"/>
    </location>
</feature>
<feature type="region of interest" description="Disordered" evidence="1">
    <location>
        <begin position="46"/>
        <end position="66"/>
    </location>
</feature>
<accession>A0A4P9VXH7</accession>
<evidence type="ECO:0000313" key="4">
    <source>
        <dbReference type="Proteomes" id="UP000269721"/>
    </source>
</evidence>
<dbReference type="InterPro" id="IPR011598">
    <property type="entry name" value="bHLH_dom"/>
</dbReference>
<dbReference type="SMART" id="SM00353">
    <property type="entry name" value="HLH"/>
    <property type="match status" value="1"/>
</dbReference>
<reference evidence="4" key="1">
    <citation type="journal article" date="2018" name="Nat. Microbiol.">
        <title>Leveraging single-cell genomics to expand the fungal tree of life.</title>
        <authorList>
            <person name="Ahrendt S.R."/>
            <person name="Quandt C.A."/>
            <person name="Ciobanu D."/>
            <person name="Clum A."/>
            <person name="Salamov A."/>
            <person name="Andreopoulos B."/>
            <person name="Cheng J.F."/>
            <person name="Woyke T."/>
            <person name="Pelin A."/>
            <person name="Henrissat B."/>
            <person name="Reynolds N.K."/>
            <person name="Benny G.L."/>
            <person name="Smith M.E."/>
            <person name="James T.Y."/>
            <person name="Grigoriev I.V."/>
        </authorList>
    </citation>
    <scope>NUCLEOTIDE SEQUENCE [LARGE SCALE GENOMIC DNA]</scope>
</reference>
<dbReference type="SUPFAM" id="SSF47459">
    <property type="entry name" value="HLH, helix-loop-helix DNA-binding domain"/>
    <property type="match status" value="1"/>
</dbReference>
<dbReference type="Pfam" id="PF00010">
    <property type="entry name" value="HLH"/>
    <property type="match status" value="1"/>
</dbReference>
<evidence type="ECO:0000313" key="3">
    <source>
        <dbReference type="EMBL" id="RKO84441.1"/>
    </source>
</evidence>
<name>A0A4P9VXH7_9FUNG</name>
<dbReference type="Gene3D" id="4.10.280.10">
    <property type="entry name" value="Helix-loop-helix DNA-binding domain"/>
    <property type="match status" value="1"/>
</dbReference>
<evidence type="ECO:0000259" key="2">
    <source>
        <dbReference type="PROSITE" id="PS50888"/>
    </source>
</evidence>